<dbReference type="SUPFAM" id="SSF52309">
    <property type="entry name" value="N-(deoxy)ribosyltransferase-like"/>
    <property type="match status" value="1"/>
</dbReference>
<sequence>MLKIFLSSTFRDLKDYRINLLKQINSTLYGIGMETFTPSGEDSQYTCLENIDECDIVIFLISPYYGSFIEECKISGCTARCPLKQQSE</sequence>
<dbReference type="AlphaFoldDB" id="X1NM76"/>
<protein>
    <recommendedName>
        <fullName evidence="1">DUF4062 domain-containing protein</fullName>
    </recommendedName>
</protein>
<comment type="caution">
    <text evidence="2">The sequence shown here is derived from an EMBL/GenBank/DDBJ whole genome shotgun (WGS) entry which is preliminary data.</text>
</comment>
<dbReference type="EMBL" id="BARV01019750">
    <property type="protein sequence ID" value="GAI19784.1"/>
    <property type="molecule type" value="Genomic_DNA"/>
</dbReference>
<accession>X1NM76</accession>
<organism evidence="2">
    <name type="scientific">marine sediment metagenome</name>
    <dbReference type="NCBI Taxonomy" id="412755"/>
    <lineage>
        <taxon>unclassified sequences</taxon>
        <taxon>metagenomes</taxon>
        <taxon>ecological metagenomes</taxon>
    </lineage>
</organism>
<feature type="domain" description="DUF4062" evidence="1">
    <location>
        <begin position="3"/>
        <end position="75"/>
    </location>
</feature>
<feature type="non-terminal residue" evidence="2">
    <location>
        <position position="88"/>
    </location>
</feature>
<dbReference type="InterPro" id="IPR025139">
    <property type="entry name" value="DUF4062"/>
</dbReference>
<evidence type="ECO:0000259" key="1">
    <source>
        <dbReference type="Pfam" id="PF13271"/>
    </source>
</evidence>
<name>X1NM76_9ZZZZ</name>
<dbReference type="Pfam" id="PF13271">
    <property type="entry name" value="DUF4062"/>
    <property type="match status" value="1"/>
</dbReference>
<proteinExistence type="predicted"/>
<reference evidence="2" key="1">
    <citation type="journal article" date="2014" name="Front. Microbiol.">
        <title>High frequency of phylogenetically diverse reductive dehalogenase-homologous genes in deep subseafloor sedimentary metagenomes.</title>
        <authorList>
            <person name="Kawai M."/>
            <person name="Futagami T."/>
            <person name="Toyoda A."/>
            <person name="Takaki Y."/>
            <person name="Nishi S."/>
            <person name="Hori S."/>
            <person name="Arai W."/>
            <person name="Tsubouchi T."/>
            <person name="Morono Y."/>
            <person name="Uchiyama I."/>
            <person name="Ito T."/>
            <person name="Fujiyama A."/>
            <person name="Inagaki F."/>
            <person name="Takami H."/>
        </authorList>
    </citation>
    <scope>NUCLEOTIDE SEQUENCE</scope>
    <source>
        <strain evidence="2">Expedition CK06-06</strain>
    </source>
</reference>
<gene>
    <name evidence="2" type="ORF">S06H3_33121</name>
</gene>
<evidence type="ECO:0000313" key="2">
    <source>
        <dbReference type="EMBL" id="GAI19784.1"/>
    </source>
</evidence>